<comment type="catalytic activity">
    <reaction evidence="1">
        <text>Hydrolysis of terminal non-reducing beta-D-galactose residues in beta-D-galactosides.</text>
        <dbReference type="EC" id="3.2.1.23"/>
    </reaction>
</comment>
<evidence type="ECO:0000256" key="4">
    <source>
        <dbReference type="ARBA" id="ARBA00022723"/>
    </source>
</evidence>
<dbReference type="GO" id="GO:0004565">
    <property type="term" value="F:beta-galactosidase activity"/>
    <property type="evidence" value="ECO:0007669"/>
    <property type="project" value="UniProtKB-EC"/>
</dbReference>
<dbReference type="Pfam" id="PF08533">
    <property type="entry name" value="Glyco_hydro_42C"/>
    <property type="match status" value="1"/>
</dbReference>
<evidence type="ECO:0000259" key="10">
    <source>
        <dbReference type="Pfam" id="PF08533"/>
    </source>
</evidence>
<keyword evidence="7" id="KW-0326">Glycosidase</keyword>
<dbReference type="Gene3D" id="3.40.50.880">
    <property type="match status" value="1"/>
</dbReference>
<dbReference type="SUPFAM" id="SSF52317">
    <property type="entry name" value="Class I glutamine amidotransferase-like"/>
    <property type="match status" value="1"/>
</dbReference>
<dbReference type="SUPFAM" id="SSF51445">
    <property type="entry name" value="(Trans)glycosidases"/>
    <property type="match status" value="1"/>
</dbReference>
<keyword evidence="12" id="KW-1185">Reference proteome</keyword>
<feature type="domain" description="Glycoside hydrolase family 42 N-terminal" evidence="8">
    <location>
        <begin position="34"/>
        <end position="404"/>
    </location>
</feature>
<dbReference type="PANTHER" id="PTHR36447">
    <property type="entry name" value="BETA-GALACTOSIDASE GANA"/>
    <property type="match status" value="1"/>
</dbReference>
<evidence type="ECO:0000259" key="9">
    <source>
        <dbReference type="Pfam" id="PF08532"/>
    </source>
</evidence>
<comment type="caution">
    <text evidence="11">The sequence shown here is derived from an EMBL/GenBank/DDBJ whole genome shotgun (WGS) entry which is preliminary data.</text>
</comment>
<dbReference type="InterPro" id="IPR013780">
    <property type="entry name" value="Glyco_hydro_b"/>
</dbReference>
<dbReference type="Pfam" id="PF08532">
    <property type="entry name" value="Glyco_hydro_42M"/>
    <property type="match status" value="1"/>
</dbReference>
<keyword evidence="4" id="KW-0479">Metal-binding</keyword>
<dbReference type="InterPro" id="IPR003476">
    <property type="entry name" value="Glyco_hydro_42"/>
</dbReference>
<reference evidence="11 12" key="1">
    <citation type="submission" date="2019-10" db="EMBL/GenBank/DDBJ databases">
        <title>Glycomyces albidus sp. nov., a novel actinomycete isolated from rhizosphere soil of wheat (Triticum aestivum L.).</title>
        <authorList>
            <person name="Qian L."/>
        </authorList>
    </citation>
    <scope>NUCLEOTIDE SEQUENCE [LARGE SCALE GENOMIC DNA]</scope>
    <source>
        <strain evidence="11 12">NEAU-7082</strain>
    </source>
</reference>
<organism evidence="11 12">
    <name type="scientific">Glycomyces albidus</name>
    <dbReference type="NCBI Taxonomy" id="2656774"/>
    <lineage>
        <taxon>Bacteria</taxon>
        <taxon>Bacillati</taxon>
        <taxon>Actinomycetota</taxon>
        <taxon>Actinomycetes</taxon>
        <taxon>Glycomycetales</taxon>
        <taxon>Glycomycetaceae</taxon>
        <taxon>Glycomyces</taxon>
    </lineage>
</organism>
<evidence type="ECO:0000313" key="12">
    <source>
        <dbReference type="Proteomes" id="UP000477750"/>
    </source>
</evidence>
<dbReference type="Gene3D" id="3.20.20.80">
    <property type="entry name" value="Glycosidases"/>
    <property type="match status" value="1"/>
</dbReference>
<dbReference type="EMBL" id="WIAO01000026">
    <property type="protein sequence ID" value="MQM27596.1"/>
    <property type="molecule type" value="Genomic_DNA"/>
</dbReference>
<dbReference type="GO" id="GO:0009341">
    <property type="term" value="C:beta-galactosidase complex"/>
    <property type="evidence" value="ECO:0007669"/>
    <property type="project" value="InterPro"/>
</dbReference>
<dbReference type="InterPro" id="IPR013529">
    <property type="entry name" value="Glyco_hydro_42_N"/>
</dbReference>
<proteinExistence type="inferred from homology"/>
<dbReference type="GO" id="GO:0006012">
    <property type="term" value="P:galactose metabolic process"/>
    <property type="evidence" value="ECO:0007669"/>
    <property type="project" value="InterPro"/>
</dbReference>
<dbReference type="InterPro" id="IPR029062">
    <property type="entry name" value="Class_I_gatase-like"/>
</dbReference>
<evidence type="ECO:0000256" key="5">
    <source>
        <dbReference type="ARBA" id="ARBA00022801"/>
    </source>
</evidence>
<dbReference type="GO" id="GO:0046872">
    <property type="term" value="F:metal ion binding"/>
    <property type="evidence" value="ECO:0007669"/>
    <property type="project" value="UniProtKB-KW"/>
</dbReference>
<dbReference type="RefSeq" id="WP_153026727.1">
    <property type="nucleotide sequence ID" value="NZ_WIAO01000026.1"/>
</dbReference>
<feature type="domain" description="Beta-galactosidase trimerisation" evidence="9">
    <location>
        <begin position="416"/>
        <end position="632"/>
    </location>
</feature>
<dbReference type="Proteomes" id="UP000477750">
    <property type="component" value="Unassembled WGS sequence"/>
</dbReference>
<keyword evidence="6" id="KW-0862">Zinc</keyword>
<dbReference type="Gene3D" id="2.60.40.1180">
    <property type="entry name" value="Golgi alpha-mannosidase II"/>
    <property type="match status" value="1"/>
</dbReference>
<dbReference type="InterPro" id="IPR017853">
    <property type="entry name" value="GH"/>
</dbReference>
<accession>A0A6L5GDF0</accession>
<name>A0A6L5GDF0_9ACTN</name>
<evidence type="ECO:0000256" key="1">
    <source>
        <dbReference type="ARBA" id="ARBA00001412"/>
    </source>
</evidence>
<evidence type="ECO:0000256" key="7">
    <source>
        <dbReference type="ARBA" id="ARBA00023295"/>
    </source>
</evidence>
<sequence>MSNWPNPILFGAAYYYEYQPAAAGGLGGEEGLQRLKTDLDLMAEAGFSVIRVGESVWSTWEPENDRYDLEWLRPVLDGAQERGIGVVLGTPTYAVPPWLARLYPEIAGEHRTGERIDWGGRQEVDYTHPAFRFHAERTIRKILATYADHPAVIGFQVDNEPGLHLFHNHGVFQRFTDHLRREYGDVETLNREWGLVYWSHRLSTWADLWTPDGNAQPQYEQAWRRFQTELTTEFIGWQADIAREYAREDQFVTTCISYPRPAIDDRALAGRLDVTAGNPYYRMQDAFALPHDGGGDAANWSTQGTWALYHSADRMYSSRQEPFLVTETNAQAIGGPWDNHPAYDGQWRQAAWALVSRGAKMIEYWHWHTLHFGTETYWGGILPHSQRPGRVYRELARLGAELRKAGAALDGLVPDADIAVLYSKPSEWALAAQPALAHDDGSPDRRSFESITGPFYKGAFDAGLQVRIVHTEQLGDPAAAVADFPVVVAAGIYAADDGLLDWMDRYAAAGGHLVLGPRTGYGDQEARARLEVKPARLHEAAGVWYEEFANLTGPVPVRAAEDSPLELGPDAAAVKWADGVYLDGAEALAEYAHPHFGKFKAAATQDHGLGRVTYVGTVPNDAFAKALFEWLAPQDRWRPAHPSVTVTSGRAADGSTVRFAHNWSWEEAEVELPAAAVDLLDGAEYAAGDPLRLGPWDVKVLRE</sequence>
<feature type="domain" description="Beta-galactosidase C-terminal" evidence="10">
    <location>
        <begin position="644"/>
        <end position="703"/>
    </location>
</feature>
<evidence type="ECO:0000256" key="3">
    <source>
        <dbReference type="ARBA" id="ARBA00012756"/>
    </source>
</evidence>
<protein>
    <recommendedName>
        <fullName evidence="3">beta-galactosidase</fullName>
        <ecNumber evidence="3">3.2.1.23</ecNumber>
    </recommendedName>
</protein>
<evidence type="ECO:0000256" key="6">
    <source>
        <dbReference type="ARBA" id="ARBA00022833"/>
    </source>
</evidence>
<gene>
    <name evidence="11" type="ORF">GFD30_18775</name>
</gene>
<comment type="similarity">
    <text evidence="2">Belongs to the glycosyl hydrolase 42 family.</text>
</comment>
<dbReference type="AlphaFoldDB" id="A0A6L5GDF0"/>
<dbReference type="InterPro" id="IPR013739">
    <property type="entry name" value="Beta_galactosidase_C"/>
</dbReference>
<dbReference type="Pfam" id="PF02449">
    <property type="entry name" value="Glyco_hydro_42"/>
    <property type="match status" value="1"/>
</dbReference>
<dbReference type="EC" id="3.2.1.23" evidence="3"/>
<keyword evidence="5" id="KW-0378">Hydrolase</keyword>
<dbReference type="PANTHER" id="PTHR36447:SF2">
    <property type="entry name" value="BETA-GALACTOSIDASE YESZ"/>
    <property type="match status" value="1"/>
</dbReference>
<evidence type="ECO:0000259" key="8">
    <source>
        <dbReference type="Pfam" id="PF02449"/>
    </source>
</evidence>
<dbReference type="InterPro" id="IPR013738">
    <property type="entry name" value="Beta_galactosidase_Trimer"/>
</dbReference>
<dbReference type="CDD" id="cd03143">
    <property type="entry name" value="A4_beta-galactosidase_middle_domain"/>
    <property type="match status" value="1"/>
</dbReference>
<evidence type="ECO:0000256" key="2">
    <source>
        <dbReference type="ARBA" id="ARBA00005940"/>
    </source>
</evidence>
<evidence type="ECO:0000313" key="11">
    <source>
        <dbReference type="EMBL" id="MQM27596.1"/>
    </source>
</evidence>